<reference evidence="2" key="1">
    <citation type="journal article" date="2023" name="Nat. Plants">
        <title>Single-cell RNA sequencing provides a high-resolution roadmap for understanding the multicellular compartmentation of specialized metabolism.</title>
        <authorList>
            <person name="Sun S."/>
            <person name="Shen X."/>
            <person name="Li Y."/>
            <person name="Li Y."/>
            <person name="Wang S."/>
            <person name="Li R."/>
            <person name="Zhang H."/>
            <person name="Shen G."/>
            <person name="Guo B."/>
            <person name="Wei J."/>
            <person name="Xu J."/>
            <person name="St-Pierre B."/>
            <person name="Chen S."/>
            <person name="Sun C."/>
        </authorList>
    </citation>
    <scope>NUCLEOTIDE SEQUENCE [LARGE SCALE GENOMIC DNA]</scope>
</reference>
<evidence type="ECO:0000313" key="2">
    <source>
        <dbReference type="Proteomes" id="UP001060085"/>
    </source>
</evidence>
<gene>
    <name evidence="1" type="ORF">M9H77_04554</name>
</gene>
<sequence length="577" mass="65077">MGCVLGTRASRDDDTRRKTDNGRRRTGSEQGRGISEEVRVQKDGGRKKKIREVSGTVVDRRKPFVMLDYSQRGITSNQQGWPSWLIAVAGDAIKDWTPRRANSFEKLDKIGQGTYSNVYKAKDLITGKIVALKKVRFDNFEPESVKFMAREILVLRKLDHPNVIKLEGLVTSRMSTSLYLVFEYMEHDLAGLSAVQGVKFTEPQVKCYMKQLLSGLEHCHNNGVLHRDIKCSNLLIDNDGNLKIADFGLASFYDPEHKKPMTSRVVTLWYRPPELLLGATYYGVGVDLWSAGCILAELIAGKPILPGRTEIEQLHKIFKLCGSPSEEYWKKLRLPKAGLFKPQQHYKRSVGETFKDFPPSSLPLIETLLAIDPEYRGSATEALNSEFFMSEPFACDPSSLPKYPPSKEIDLKLRDEEARRQRGLSGKPHAVDGVKRVRARDRTNRAIPAPEANAENQVNLDRWRMMTQTNAKSKSEKFPPPHQDAAVGYPLDNGPVSFGADNNSFDSATFEPKSSRFLKGPSAISGLSRRKNKKEETQMAPSRRIVNSFLPSSIRLSLDLKIKRESVSEIFGQFKRE</sequence>
<dbReference type="EMBL" id="CM044701">
    <property type="protein sequence ID" value="KAI5683326.1"/>
    <property type="molecule type" value="Genomic_DNA"/>
</dbReference>
<dbReference type="Proteomes" id="UP001060085">
    <property type="component" value="Linkage Group LG01"/>
</dbReference>
<accession>A0ACC0CEI5</accession>
<comment type="caution">
    <text evidence="1">The sequence shown here is derived from an EMBL/GenBank/DDBJ whole genome shotgun (WGS) entry which is preliminary data.</text>
</comment>
<keyword evidence="2" id="KW-1185">Reference proteome</keyword>
<evidence type="ECO:0000313" key="1">
    <source>
        <dbReference type="EMBL" id="KAI5683326.1"/>
    </source>
</evidence>
<proteinExistence type="predicted"/>
<organism evidence="1 2">
    <name type="scientific">Catharanthus roseus</name>
    <name type="common">Madagascar periwinkle</name>
    <name type="synonym">Vinca rosea</name>
    <dbReference type="NCBI Taxonomy" id="4058"/>
    <lineage>
        <taxon>Eukaryota</taxon>
        <taxon>Viridiplantae</taxon>
        <taxon>Streptophyta</taxon>
        <taxon>Embryophyta</taxon>
        <taxon>Tracheophyta</taxon>
        <taxon>Spermatophyta</taxon>
        <taxon>Magnoliopsida</taxon>
        <taxon>eudicotyledons</taxon>
        <taxon>Gunneridae</taxon>
        <taxon>Pentapetalae</taxon>
        <taxon>asterids</taxon>
        <taxon>lamiids</taxon>
        <taxon>Gentianales</taxon>
        <taxon>Apocynaceae</taxon>
        <taxon>Rauvolfioideae</taxon>
        <taxon>Vinceae</taxon>
        <taxon>Catharanthinae</taxon>
        <taxon>Catharanthus</taxon>
    </lineage>
</organism>
<protein>
    <submittedName>
        <fullName evidence="1">Uncharacterized protein</fullName>
    </submittedName>
</protein>
<name>A0ACC0CEI5_CATRO</name>